<evidence type="ECO:0000256" key="1">
    <source>
        <dbReference type="SAM" id="Phobius"/>
    </source>
</evidence>
<dbReference type="Proteomes" id="UP000295252">
    <property type="component" value="Chromosome IV"/>
</dbReference>
<accession>A0A068UK11</accession>
<dbReference type="AlphaFoldDB" id="A0A068UK11"/>
<organism evidence="2 3">
    <name type="scientific">Coffea canephora</name>
    <name type="common">Robusta coffee</name>
    <dbReference type="NCBI Taxonomy" id="49390"/>
    <lineage>
        <taxon>Eukaryota</taxon>
        <taxon>Viridiplantae</taxon>
        <taxon>Streptophyta</taxon>
        <taxon>Embryophyta</taxon>
        <taxon>Tracheophyta</taxon>
        <taxon>Spermatophyta</taxon>
        <taxon>Magnoliopsida</taxon>
        <taxon>eudicotyledons</taxon>
        <taxon>Gunneridae</taxon>
        <taxon>Pentapetalae</taxon>
        <taxon>asterids</taxon>
        <taxon>lamiids</taxon>
        <taxon>Gentianales</taxon>
        <taxon>Rubiaceae</taxon>
        <taxon>Ixoroideae</taxon>
        <taxon>Gardenieae complex</taxon>
        <taxon>Bertiereae - Coffeeae clade</taxon>
        <taxon>Coffeeae</taxon>
        <taxon>Coffea</taxon>
    </lineage>
</organism>
<gene>
    <name evidence="2" type="ORF">GSCOC_T00027988001</name>
</gene>
<evidence type="ECO:0000313" key="2">
    <source>
        <dbReference type="EMBL" id="CDP08870.1"/>
    </source>
</evidence>
<protein>
    <submittedName>
        <fullName evidence="2">Uncharacterized protein</fullName>
    </submittedName>
</protein>
<dbReference type="EMBL" id="HG739119">
    <property type="protein sequence ID" value="CDP08870.1"/>
    <property type="molecule type" value="Genomic_DNA"/>
</dbReference>
<keyword evidence="1" id="KW-1133">Transmembrane helix</keyword>
<keyword evidence="3" id="KW-1185">Reference proteome</keyword>
<name>A0A068UK11_COFCA</name>
<keyword evidence="1" id="KW-0472">Membrane</keyword>
<keyword evidence="1" id="KW-0812">Transmembrane</keyword>
<sequence>MTENYQVLEEILATFFCCVLKILALALKNADGSR</sequence>
<dbReference type="InParanoid" id="A0A068UK11"/>
<reference evidence="3" key="1">
    <citation type="journal article" date="2014" name="Science">
        <title>The coffee genome provides insight into the convergent evolution of caffeine biosynthesis.</title>
        <authorList>
            <person name="Denoeud F."/>
            <person name="Carretero-Paulet L."/>
            <person name="Dereeper A."/>
            <person name="Droc G."/>
            <person name="Guyot R."/>
            <person name="Pietrella M."/>
            <person name="Zheng C."/>
            <person name="Alberti A."/>
            <person name="Anthony F."/>
            <person name="Aprea G."/>
            <person name="Aury J.M."/>
            <person name="Bento P."/>
            <person name="Bernard M."/>
            <person name="Bocs S."/>
            <person name="Campa C."/>
            <person name="Cenci A."/>
            <person name="Combes M.C."/>
            <person name="Crouzillat D."/>
            <person name="Da Silva C."/>
            <person name="Daddiego L."/>
            <person name="De Bellis F."/>
            <person name="Dussert S."/>
            <person name="Garsmeur O."/>
            <person name="Gayraud T."/>
            <person name="Guignon V."/>
            <person name="Jahn K."/>
            <person name="Jamilloux V."/>
            <person name="Joet T."/>
            <person name="Labadie K."/>
            <person name="Lan T."/>
            <person name="Leclercq J."/>
            <person name="Lepelley M."/>
            <person name="Leroy T."/>
            <person name="Li L.T."/>
            <person name="Librado P."/>
            <person name="Lopez L."/>
            <person name="Munoz A."/>
            <person name="Noel B."/>
            <person name="Pallavicini A."/>
            <person name="Perrotta G."/>
            <person name="Poncet V."/>
            <person name="Pot D."/>
            <person name="Priyono X."/>
            <person name="Rigoreau M."/>
            <person name="Rouard M."/>
            <person name="Rozas J."/>
            <person name="Tranchant-Dubreuil C."/>
            <person name="VanBuren R."/>
            <person name="Zhang Q."/>
            <person name="Andrade A.C."/>
            <person name="Argout X."/>
            <person name="Bertrand B."/>
            <person name="de Kochko A."/>
            <person name="Graziosi G."/>
            <person name="Henry R.J."/>
            <person name="Jayarama X."/>
            <person name="Ming R."/>
            <person name="Nagai C."/>
            <person name="Rounsley S."/>
            <person name="Sankoff D."/>
            <person name="Giuliano G."/>
            <person name="Albert V.A."/>
            <person name="Wincker P."/>
            <person name="Lashermes P."/>
        </authorList>
    </citation>
    <scope>NUCLEOTIDE SEQUENCE [LARGE SCALE GENOMIC DNA]</scope>
    <source>
        <strain evidence="3">cv. DH200-94</strain>
    </source>
</reference>
<dbReference type="Gramene" id="CDP08870">
    <property type="protein sequence ID" value="CDP08870"/>
    <property type="gene ID" value="GSCOC_T00027988001"/>
</dbReference>
<evidence type="ECO:0000313" key="3">
    <source>
        <dbReference type="Proteomes" id="UP000295252"/>
    </source>
</evidence>
<feature type="transmembrane region" description="Helical" evidence="1">
    <location>
        <begin position="12"/>
        <end position="30"/>
    </location>
</feature>
<proteinExistence type="predicted"/>